<evidence type="ECO:0000313" key="2">
    <source>
        <dbReference type="EMBL" id="SMF61236.1"/>
    </source>
</evidence>
<sequence length="106" mass="11818">MDARATWISLGRKPAVRTGLFVLGLLLIAASPIVGIVPGPGGVIVFGAGLALVLKYSEWAKRRYVAFKRRHPKKGEWADWGLRRRSARRRERIRKAEEVETALPGD</sequence>
<dbReference type="RefSeq" id="WP_085217130.1">
    <property type="nucleotide sequence ID" value="NZ_LT840185.1"/>
</dbReference>
<keyword evidence="1" id="KW-0472">Membrane</keyword>
<dbReference type="Proteomes" id="UP000192934">
    <property type="component" value="Chromosome I"/>
</dbReference>
<dbReference type="AlphaFoldDB" id="A0A1X7FZ02"/>
<gene>
    <name evidence="2" type="ORF">SAMN06295910_0220</name>
</gene>
<dbReference type="OrthoDB" id="7594663at2"/>
<dbReference type="EMBL" id="LT840185">
    <property type="protein sequence ID" value="SMF61236.1"/>
    <property type="molecule type" value="Genomic_DNA"/>
</dbReference>
<feature type="transmembrane region" description="Helical" evidence="1">
    <location>
        <begin position="20"/>
        <end position="37"/>
    </location>
</feature>
<protein>
    <recommendedName>
        <fullName evidence="4">Transmembrane protein (PGPGW)</fullName>
    </recommendedName>
</protein>
<keyword evidence="1" id="KW-0812">Transmembrane</keyword>
<evidence type="ECO:0000313" key="3">
    <source>
        <dbReference type="Proteomes" id="UP000192934"/>
    </source>
</evidence>
<name>A0A1X7FZ02_9SPHN</name>
<organism evidence="2 3">
    <name type="scientific">Allosphingosinicella indica</name>
    <dbReference type="NCBI Taxonomy" id="941907"/>
    <lineage>
        <taxon>Bacteria</taxon>
        <taxon>Pseudomonadati</taxon>
        <taxon>Pseudomonadota</taxon>
        <taxon>Alphaproteobacteria</taxon>
        <taxon>Sphingomonadales</taxon>
        <taxon>Sphingomonadaceae</taxon>
        <taxon>Allosphingosinicella</taxon>
    </lineage>
</organism>
<evidence type="ECO:0000256" key="1">
    <source>
        <dbReference type="SAM" id="Phobius"/>
    </source>
</evidence>
<dbReference type="STRING" id="941907.SAMN06295910_0220"/>
<reference evidence="3" key="1">
    <citation type="submission" date="2017-04" db="EMBL/GenBank/DDBJ databases">
        <authorList>
            <person name="Varghese N."/>
            <person name="Submissions S."/>
        </authorList>
    </citation>
    <scope>NUCLEOTIDE SEQUENCE [LARGE SCALE GENOMIC DNA]</scope>
    <source>
        <strain evidence="3">Dd16</strain>
    </source>
</reference>
<proteinExistence type="predicted"/>
<evidence type="ECO:0008006" key="4">
    <source>
        <dbReference type="Google" id="ProtNLM"/>
    </source>
</evidence>
<keyword evidence="1" id="KW-1133">Transmembrane helix</keyword>
<keyword evidence="3" id="KW-1185">Reference proteome</keyword>
<feature type="transmembrane region" description="Helical" evidence="1">
    <location>
        <begin position="43"/>
        <end position="60"/>
    </location>
</feature>
<accession>A0A1X7FZ02</accession>